<sequence>MNLFEMEAIFETKISQKQEEAPLSTKVDFKPEFDIIIKRHGLNAPDALLQELSSLWNDPPPWSPWTK</sequence>
<dbReference type="GeneID" id="26627350"/>
<dbReference type="RefSeq" id="YP_009200288.1">
    <property type="nucleotide sequence ID" value="NC_028820.1"/>
</dbReference>
<dbReference type="EMBL" id="KP202158">
    <property type="protein sequence ID" value="AJD81836.1"/>
    <property type="molecule type" value="Genomic_DNA"/>
</dbReference>
<organism evidence="1 2">
    <name type="scientific">Yersinia phage vB_YenM_TG1</name>
    <dbReference type="NCBI Taxonomy" id="1589265"/>
    <lineage>
        <taxon>Viruses</taxon>
        <taxon>Duplodnaviria</taxon>
        <taxon>Heunggongvirae</taxon>
        <taxon>Uroviricota</taxon>
        <taxon>Caudoviricetes</taxon>
        <taxon>Pantevenvirales</taxon>
        <taxon>Straboviridae</taxon>
        <taxon>Tevenvirinae</taxon>
        <taxon>Tegunavirus</taxon>
        <taxon>Tegunavirus yenmtg1</taxon>
    </lineage>
</organism>
<evidence type="ECO:0000313" key="2">
    <source>
        <dbReference type="Proteomes" id="UP000031805"/>
    </source>
</evidence>
<accession>A0A0B5A435</accession>
<dbReference type="Proteomes" id="UP000031805">
    <property type="component" value="Segment"/>
</dbReference>
<proteinExistence type="predicted"/>
<dbReference type="KEGG" id="vg:26627350"/>
<reference evidence="1 2" key="1">
    <citation type="submission" date="2014-11" db="EMBL/GenBank/DDBJ databases">
        <title>Complete genome sequence of vB_YenM_TG1, a broad host range bacteriophage which infects Yersinia enterocolitica.</title>
        <authorList>
            <person name="Leon-Velarde C.G."/>
            <person name="Kropinski A.M."/>
            <person name="Chen S."/>
            <person name="Griffiths M.W."/>
            <person name="Odumeru J.A."/>
        </authorList>
    </citation>
    <scope>NUCLEOTIDE SEQUENCE [LARGE SCALE GENOMIC DNA]</scope>
</reference>
<evidence type="ECO:0000313" key="1">
    <source>
        <dbReference type="EMBL" id="AJD81836.1"/>
    </source>
</evidence>
<gene>
    <name evidence="1" type="ORF">YenMTG1_027</name>
</gene>
<protein>
    <recommendedName>
        <fullName evidence="3">Molybdenum ABC transporter</fullName>
    </recommendedName>
</protein>
<keyword evidence="2" id="KW-1185">Reference proteome</keyword>
<name>A0A0B5A435_9CAUD</name>
<evidence type="ECO:0008006" key="3">
    <source>
        <dbReference type="Google" id="ProtNLM"/>
    </source>
</evidence>